<proteinExistence type="predicted"/>
<dbReference type="Proteomes" id="UP001455709">
    <property type="component" value="Unassembled WGS sequence"/>
</dbReference>
<keyword evidence="2" id="KW-1185">Reference proteome</keyword>
<evidence type="ECO:0000313" key="1">
    <source>
        <dbReference type="EMBL" id="MEO2217485.1"/>
    </source>
</evidence>
<dbReference type="EMBL" id="JBDOJC010000001">
    <property type="protein sequence ID" value="MEO2217485.1"/>
    <property type="molecule type" value="Genomic_DNA"/>
</dbReference>
<organism evidence="1 2">
    <name type="scientific">Chromobacterium vaccinii</name>
    <dbReference type="NCBI Taxonomy" id="1108595"/>
    <lineage>
        <taxon>Bacteria</taxon>
        <taxon>Pseudomonadati</taxon>
        <taxon>Pseudomonadota</taxon>
        <taxon>Betaproteobacteria</taxon>
        <taxon>Neisseriales</taxon>
        <taxon>Chromobacteriaceae</taxon>
        <taxon>Chromobacterium</taxon>
    </lineage>
</organism>
<gene>
    <name evidence="1" type="ORF">ABGV49_10500</name>
</gene>
<reference evidence="1 2" key="1">
    <citation type="submission" date="2024-05" db="EMBL/GenBank/DDBJ databases">
        <authorList>
            <person name="De Oliveira J.P."/>
            <person name="Noriler S.A."/>
            <person name="De Oliveira A.G."/>
            <person name="Sipoli D.S."/>
        </authorList>
    </citation>
    <scope>NUCLEOTIDE SEQUENCE [LARGE SCALE GENOMIC DNA]</scope>
    <source>
        <strain evidence="1 2">LABIM189</strain>
    </source>
</reference>
<name>A0ABV0FBM8_9NEIS</name>
<protein>
    <submittedName>
        <fullName evidence="1">Uncharacterized protein</fullName>
    </submittedName>
</protein>
<comment type="caution">
    <text evidence="1">The sequence shown here is derived from an EMBL/GenBank/DDBJ whole genome shotgun (WGS) entry which is preliminary data.</text>
</comment>
<dbReference type="RefSeq" id="WP_347370654.1">
    <property type="nucleotide sequence ID" value="NZ_JBDOJC010000001.1"/>
</dbReference>
<sequence length="374" mass="41741">MDIRKVVGFLVGGFFAIQAHADVWQGELGGAPVVMEWSVDNEGEVDGHYFYRQFHSDIALTGTRDVQGALSLSESLGGGERRVDLVLRPSGTGWVGEWREPKTQRMLPVTLAPLTMSGEQGAGADAEERIGDYNRARLADLRLKRVGEQVFHGYRLAWWEESVSRVRWFRLESGYSADAMARLNRMLEKWQWRAVVDAFECVAGAQGSDLGEYQQVVIPRLLTPRVVSMSVETSVFCGGAHPDFGDAPLNVDVLSGRQLRLEDVLWLGRGTPQEVRDDNGQLKDANYENNVLQPWLASTFGKLYPREMDNEEGGVCDYRDPGVWSSSSWYLTSKGVQIGAFFARAEKACDNPAWSLLPWGLVRKHPGLLTSFLP</sequence>
<accession>A0ABV0FBM8</accession>
<evidence type="ECO:0000313" key="2">
    <source>
        <dbReference type="Proteomes" id="UP001455709"/>
    </source>
</evidence>